<dbReference type="Proteomes" id="UP000789702">
    <property type="component" value="Unassembled WGS sequence"/>
</dbReference>
<dbReference type="EMBL" id="CAJVPU010011196">
    <property type="protein sequence ID" value="CAG8612591.1"/>
    <property type="molecule type" value="Genomic_DNA"/>
</dbReference>
<gene>
    <name evidence="1" type="ORF">DHETER_LOCUS7695</name>
</gene>
<sequence>MDINSLIISTELSQSDHEQSDIEDCYETSDDYEMTDDERSSNRLVVSEEHALKKKRNRGMNSKTILEK</sequence>
<feature type="non-terminal residue" evidence="1">
    <location>
        <position position="68"/>
    </location>
</feature>
<organism evidence="1 2">
    <name type="scientific">Dentiscutata heterogama</name>
    <dbReference type="NCBI Taxonomy" id="1316150"/>
    <lineage>
        <taxon>Eukaryota</taxon>
        <taxon>Fungi</taxon>
        <taxon>Fungi incertae sedis</taxon>
        <taxon>Mucoromycota</taxon>
        <taxon>Glomeromycotina</taxon>
        <taxon>Glomeromycetes</taxon>
        <taxon>Diversisporales</taxon>
        <taxon>Gigasporaceae</taxon>
        <taxon>Dentiscutata</taxon>
    </lineage>
</organism>
<reference evidence="1" key="1">
    <citation type="submission" date="2021-06" db="EMBL/GenBank/DDBJ databases">
        <authorList>
            <person name="Kallberg Y."/>
            <person name="Tangrot J."/>
            <person name="Rosling A."/>
        </authorList>
    </citation>
    <scope>NUCLEOTIDE SEQUENCE</scope>
    <source>
        <strain evidence="1">IL203A</strain>
    </source>
</reference>
<keyword evidence="2" id="KW-1185">Reference proteome</keyword>
<comment type="caution">
    <text evidence="1">The sequence shown here is derived from an EMBL/GenBank/DDBJ whole genome shotgun (WGS) entry which is preliminary data.</text>
</comment>
<evidence type="ECO:0000313" key="2">
    <source>
        <dbReference type="Proteomes" id="UP000789702"/>
    </source>
</evidence>
<evidence type="ECO:0000313" key="1">
    <source>
        <dbReference type="EMBL" id="CAG8612591.1"/>
    </source>
</evidence>
<proteinExistence type="predicted"/>
<name>A0ACA9MT60_9GLOM</name>
<accession>A0ACA9MT60</accession>
<protein>
    <submittedName>
        <fullName evidence="1">382_t:CDS:1</fullName>
    </submittedName>
</protein>